<dbReference type="AlphaFoldDB" id="A0A397IXM9"/>
<name>A0A397IXM9_9GLOM</name>
<dbReference type="Proteomes" id="UP000266861">
    <property type="component" value="Unassembled WGS sequence"/>
</dbReference>
<evidence type="ECO:0000313" key="3">
    <source>
        <dbReference type="Proteomes" id="UP000266861"/>
    </source>
</evidence>
<feature type="transmembrane region" description="Helical" evidence="1">
    <location>
        <begin position="12"/>
        <end position="37"/>
    </location>
</feature>
<keyword evidence="1" id="KW-0472">Membrane</keyword>
<comment type="caution">
    <text evidence="2">The sequence shown here is derived from an EMBL/GenBank/DDBJ whole genome shotgun (WGS) entry which is preliminary data.</text>
</comment>
<keyword evidence="1" id="KW-0812">Transmembrane</keyword>
<keyword evidence="1" id="KW-1133">Transmembrane helix</keyword>
<accession>A0A397IXM9</accession>
<proteinExistence type="predicted"/>
<evidence type="ECO:0000256" key="1">
    <source>
        <dbReference type="SAM" id="Phobius"/>
    </source>
</evidence>
<organism evidence="2 3">
    <name type="scientific">Diversispora epigaea</name>
    <dbReference type="NCBI Taxonomy" id="1348612"/>
    <lineage>
        <taxon>Eukaryota</taxon>
        <taxon>Fungi</taxon>
        <taxon>Fungi incertae sedis</taxon>
        <taxon>Mucoromycota</taxon>
        <taxon>Glomeromycotina</taxon>
        <taxon>Glomeromycetes</taxon>
        <taxon>Diversisporales</taxon>
        <taxon>Diversisporaceae</taxon>
        <taxon>Diversispora</taxon>
    </lineage>
</organism>
<gene>
    <name evidence="2" type="ORF">Glove_170g35</name>
</gene>
<evidence type="ECO:0000313" key="2">
    <source>
        <dbReference type="EMBL" id="RHZ77854.1"/>
    </source>
</evidence>
<dbReference type="EMBL" id="PQFF01000160">
    <property type="protein sequence ID" value="RHZ77854.1"/>
    <property type="molecule type" value="Genomic_DNA"/>
</dbReference>
<dbReference type="STRING" id="1348612.A0A397IXM9"/>
<reference evidence="2 3" key="1">
    <citation type="submission" date="2018-08" db="EMBL/GenBank/DDBJ databases">
        <title>Genome and evolution of the arbuscular mycorrhizal fungus Diversispora epigaea (formerly Glomus versiforme) and its bacterial endosymbionts.</title>
        <authorList>
            <person name="Sun X."/>
            <person name="Fei Z."/>
            <person name="Harrison M."/>
        </authorList>
    </citation>
    <scope>NUCLEOTIDE SEQUENCE [LARGE SCALE GENOMIC DNA]</scope>
    <source>
        <strain evidence="2 3">IT104</strain>
    </source>
</reference>
<protein>
    <submittedName>
        <fullName evidence="2">Uncharacterized protein</fullName>
    </submittedName>
</protein>
<sequence length="667" mass="79189">MGHNKAEINKQLLTGITFCPFYCLYENLWLFIFGIGISDEEQYFYISTGFKSSFNYMIGTKKKTLFLQEINKKKFSVKLYQNFKLKSTFIDDTSIQWHEFFLEWYNEQKTIIELIVTLKKLYPLNYTFNNRKMRAWRTIPLIMGHNKAEINKQLLTGITFCPFYCLYENLWLFIFGIGISDEEQYFYITSIQWHEFFLEWYNEQKTIIELIVTLKKLYPLNYTFNNRKMRAWRTMLSHAGCTDITPFTKETSNAHVIMSSYKTDTKTGQLKKFKESFSNGLKRTTFYTKLMRHQYIYREDLGGLCVICSTYGYETFEDIINLVKKKINNTELQDMTNHNLCINHYLLYAFGECNTIHTYTCIECQELFQFFQDLKINLNISYYEEILEYQNRILYYLVHQTCKIYLNTQFNAVLLALDKEGAILVVDYKIKILFKIARETKQEFFEKKGWFSASSLYLAIENLETKSKWIYIISDNGPHYYNSELMVILNKWFEWYKIQISLSIKRYIQIGRKIQEGNNITSAVKDIAGTLVAHIELNRNKENNKGKMIPGKINQPLTQLSELTKSKSLWKIPVLHALGICSKRLPLQELTNELRNRGVDYGNQNKRQKLVEILNKELIKEILKNKEKKLKIDYFIFYKLLNNNEFPLSSGWATKEVQKYEKKGGGK</sequence>
<keyword evidence="3" id="KW-1185">Reference proteome</keyword>